<dbReference type="InterPro" id="IPR011160">
    <property type="entry name" value="Sphingomy_PDE"/>
</dbReference>
<evidence type="ECO:0000256" key="6">
    <source>
        <dbReference type="ARBA" id="ARBA00022801"/>
    </source>
</evidence>
<reference evidence="18" key="1">
    <citation type="submission" date="2022-11" db="UniProtKB">
        <authorList>
            <consortium name="WormBaseParasite"/>
        </authorList>
    </citation>
    <scope>IDENTIFICATION</scope>
</reference>
<feature type="chain" id="PRO_5037703025" description="Sphingomyelin phosphodiesterase" evidence="15">
    <location>
        <begin position="20"/>
        <end position="595"/>
    </location>
</feature>
<dbReference type="InterPro" id="IPR045473">
    <property type="entry name" value="ASM_C"/>
</dbReference>
<dbReference type="SUPFAM" id="SSF56300">
    <property type="entry name" value="Metallo-dependent phosphatases"/>
    <property type="match status" value="1"/>
</dbReference>
<evidence type="ECO:0000256" key="14">
    <source>
        <dbReference type="PIRSR" id="PIRSR000948-2"/>
    </source>
</evidence>
<feature type="binding site" evidence="13">
    <location>
        <position position="357"/>
    </location>
    <ligand>
        <name>Zn(2+)</name>
        <dbReference type="ChEBI" id="CHEBI:29105"/>
        <label>2</label>
    </ligand>
</feature>
<dbReference type="GO" id="GO:0016020">
    <property type="term" value="C:membrane"/>
    <property type="evidence" value="ECO:0007669"/>
    <property type="project" value="GOC"/>
</dbReference>
<evidence type="ECO:0000256" key="9">
    <source>
        <dbReference type="ARBA" id="ARBA00023180"/>
    </source>
</evidence>
<feature type="disulfide bond" evidence="14">
    <location>
        <begin position="317"/>
        <end position="365"/>
    </location>
</feature>
<dbReference type="Pfam" id="PF19272">
    <property type="entry name" value="ASMase_C"/>
    <property type="match status" value="1"/>
</dbReference>
<comment type="similarity">
    <text evidence="2 12">Belongs to the acid sphingomyelinase family.</text>
</comment>
<comment type="cofactor">
    <cofactor evidence="13">
        <name>Zn(2+)</name>
        <dbReference type="ChEBI" id="CHEBI:29105"/>
    </cofactor>
    <text evidence="13">Binds 2 Zn(2+) ions per subunit.</text>
</comment>
<dbReference type="InterPro" id="IPR041805">
    <property type="entry name" value="ASMase/PPN1_MPP"/>
</dbReference>
<dbReference type="PANTHER" id="PTHR10340:SF34">
    <property type="entry name" value="SPHINGOMYELIN PHOSPHODIESTERASE"/>
    <property type="match status" value="1"/>
</dbReference>
<dbReference type="Gene3D" id="3.60.21.10">
    <property type="match status" value="1"/>
</dbReference>
<keyword evidence="4 13" id="KW-0479">Metal-binding</keyword>
<sequence>MKIFLPAFCLLLFVHHSSAISWKCLGCKGAVEAIKFLYKRNATSHEIIEMAVYMCKHFADHDSTICRGITSQFKDSFLYVLEQLLLRPSQLCGLILNDCGEAHNPFDGNWSIDLPPKPNISVPRTHIKVPEKTFRVLQLSDLHFDYSYTPGSEADCKQPICCQRQVNVTSLSSTSINKPAGYWGTLASCDVPIWTIENMLQHINRTEKLDYIMLTGDYMSHSDWTYTKEEHLSVIANFSTLMQKYFPNTPVFWGIGNHEGVPVNSLFSFLSSFLYFAPHFAPAKFQPKWLTYCYLSRILQCVVDRGLKLISVNTGYCETTNFFLYINQTDPDGTLAWLVSELYESERANQSIHIMAHVPPGDGECLEGWSRNYYRVVNRFADTIKAQFFGHVHTDAFTVFYEDMNDYLSQPTNVLYTAPSVTTFENLNPAYRIYTIDGNYKNSSYEIDDFETYFLNLTETKDIDHHPQWKLLYKAKEEYGMTNLSAQSWHDLSQRIRGSKTVYKKFLKNYARRTDYPCDTKCHQELLCSLRRGHHNESALCPSNSVIRKRVFPTVFQRPFPAVETSVSEPLTRDDFIVSTAKKAIWDKITNWISG</sequence>
<dbReference type="InterPro" id="IPR011001">
    <property type="entry name" value="Saposin-like"/>
</dbReference>
<evidence type="ECO:0000256" key="4">
    <source>
        <dbReference type="ARBA" id="ARBA00022723"/>
    </source>
</evidence>
<feature type="disulfide bond" evidence="14">
    <location>
        <begin position="24"/>
        <end position="99"/>
    </location>
</feature>
<protein>
    <recommendedName>
        <fullName evidence="12">Sphingomyelin phosphodiesterase</fullName>
        <ecNumber evidence="12">3.1.4.12</ecNumber>
    </recommendedName>
</protein>
<feature type="disulfide bond" evidence="14">
    <location>
        <begin position="27"/>
        <end position="92"/>
    </location>
</feature>
<organism evidence="17 18">
    <name type="scientific">Ditylenchus dipsaci</name>
    <dbReference type="NCBI Taxonomy" id="166011"/>
    <lineage>
        <taxon>Eukaryota</taxon>
        <taxon>Metazoa</taxon>
        <taxon>Ecdysozoa</taxon>
        <taxon>Nematoda</taxon>
        <taxon>Chromadorea</taxon>
        <taxon>Rhabditida</taxon>
        <taxon>Tylenchina</taxon>
        <taxon>Tylenchomorpha</taxon>
        <taxon>Sphaerularioidea</taxon>
        <taxon>Anguinidae</taxon>
        <taxon>Anguininae</taxon>
        <taxon>Ditylenchus</taxon>
    </lineage>
</organism>
<keyword evidence="9" id="KW-0325">Glycoprotein</keyword>
<keyword evidence="7 13" id="KW-0862">Zinc</keyword>
<dbReference type="InterPro" id="IPR004843">
    <property type="entry name" value="Calcineurin-like_PHP"/>
</dbReference>
<evidence type="ECO:0000256" key="15">
    <source>
        <dbReference type="SAM" id="SignalP"/>
    </source>
</evidence>
<evidence type="ECO:0000256" key="13">
    <source>
        <dbReference type="PIRSR" id="PIRSR000948-1"/>
    </source>
</evidence>
<comment type="subcellular location">
    <subcellularLocation>
        <location evidence="1">Secreted</location>
    </subcellularLocation>
</comment>
<dbReference type="GO" id="GO:0006685">
    <property type="term" value="P:sphingomyelin catabolic process"/>
    <property type="evidence" value="ECO:0007669"/>
    <property type="project" value="UniProtKB-UniRule"/>
</dbReference>
<dbReference type="PROSITE" id="PS50015">
    <property type="entry name" value="SAP_B"/>
    <property type="match status" value="1"/>
</dbReference>
<dbReference type="GO" id="GO:0005764">
    <property type="term" value="C:lysosome"/>
    <property type="evidence" value="ECO:0007669"/>
    <property type="project" value="TreeGrafter"/>
</dbReference>
<dbReference type="InterPro" id="IPR029052">
    <property type="entry name" value="Metallo-depent_PP-like"/>
</dbReference>
<feature type="disulfide bond" evidence="14">
    <location>
        <begin position="162"/>
        <end position="189"/>
    </location>
</feature>
<dbReference type="Proteomes" id="UP000887574">
    <property type="component" value="Unplaced"/>
</dbReference>
<dbReference type="WBParaSite" id="jg11330">
    <property type="protein sequence ID" value="jg11330"/>
    <property type="gene ID" value="jg11330"/>
</dbReference>
<dbReference type="Pfam" id="PF00149">
    <property type="entry name" value="Metallophos"/>
    <property type="match status" value="1"/>
</dbReference>
<evidence type="ECO:0000256" key="8">
    <source>
        <dbReference type="ARBA" id="ARBA00023157"/>
    </source>
</evidence>
<evidence type="ECO:0000313" key="18">
    <source>
        <dbReference type="WBParaSite" id="jg11330"/>
    </source>
</evidence>
<feature type="domain" description="Saposin B-type" evidence="16">
    <location>
        <begin position="20"/>
        <end position="103"/>
    </location>
</feature>
<feature type="binding site" evidence="13">
    <location>
        <position position="393"/>
    </location>
    <ligand>
        <name>Zn(2+)</name>
        <dbReference type="ChEBI" id="CHEBI:29105"/>
        <label>1</label>
    </ligand>
</feature>
<feature type="binding site" evidence="13">
    <location>
        <position position="391"/>
    </location>
    <ligand>
        <name>Zn(2+)</name>
        <dbReference type="ChEBI" id="CHEBI:29105"/>
        <label>2</label>
    </ligand>
</feature>
<comment type="catalytic activity">
    <reaction evidence="11">
        <text>a sphingomyelin + H2O = phosphocholine + an N-acylsphing-4-enine + H(+)</text>
        <dbReference type="Rhea" id="RHEA:19253"/>
        <dbReference type="ChEBI" id="CHEBI:15377"/>
        <dbReference type="ChEBI" id="CHEBI:15378"/>
        <dbReference type="ChEBI" id="CHEBI:17636"/>
        <dbReference type="ChEBI" id="CHEBI:52639"/>
        <dbReference type="ChEBI" id="CHEBI:295975"/>
        <dbReference type="EC" id="3.1.4.12"/>
    </reaction>
    <physiologicalReaction direction="left-to-right" evidence="11">
        <dbReference type="Rhea" id="RHEA:19254"/>
    </physiologicalReaction>
</comment>
<name>A0A915CRE5_9BILA</name>
<keyword evidence="10 12" id="KW-0326">Glycosidase</keyword>
<dbReference type="GO" id="GO:0046872">
    <property type="term" value="F:metal ion binding"/>
    <property type="evidence" value="ECO:0007669"/>
    <property type="project" value="UniProtKB-KW"/>
</dbReference>
<accession>A0A915CRE5</accession>
<keyword evidence="6 12" id="KW-0378">Hydrolase</keyword>
<feature type="binding site" evidence="13">
    <location>
        <position position="257"/>
    </location>
    <ligand>
        <name>Zn(2+)</name>
        <dbReference type="ChEBI" id="CHEBI:29105"/>
        <label>2</label>
    </ligand>
</feature>
<feature type="binding site" evidence="13">
    <location>
        <position position="217"/>
    </location>
    <ligand>
        <name>Zn(2+)</name>
        <dbReference type="ChEBI" id="CHEBI:29105"/>
        <label>2</label>
    </ligand>
</feature>
<keyword evidence="17" id="KW-1185">Reference proteome</keyword>
<dbReference type="GO" id="GO:0005615">
    <property type="term" value="C:extracellular space"/>
    <property type="evidence" value="ECO:0007669"/>
    <property type="project" value="TreeGrafter"/>
</dbReference>
<dbReference type="GO" id="GO:0061750">
    <property type="term" value="F:acid sphingomyelin phosphodiesterase activity"/>
    <property type="evidence" value="ECO:0007669"/>
    <property type="project" value="TreeGrafter"/>
</dbReference>
<evidence type="ECO:0000256" key="12">
    <source>
        <dbReference type="PIRNR" id="PIRNR000948"/>
    </source>
</evidence>
<dbReference type="InterPro" id="IPR008139">
    <property type="entry name" value="SaposinB_dom"/>
</dbReference>
<proteinExistence type="inferred from homology"/>
<keyword evidence="8 14" id="KW-1015">Disulfide bond</keyword>
<dbReference type="GO" id="GO:0016798">
    <property type="term" value="F:hydrolase activity, acting on glycosyl bonds"/>
    <property type="evidence" value="ECO:0007669"/>
    <property type="project" value="UniProtKB-KW"/>
</dbReference>
<dbReference type="SMART" id="SM00741">
    <property type="entry name" value="SapB"/>
    <property type="match status" value="1"/>
</dbReference>
<dbReference type="Gene3D" id="1.10.225.10">
    <property type="entry name" value="Saposin-like"/>
    <property type="match status" value="1"/>
</dbReference>
<evidence type="ECO:0000313" key="17">
    <source>
        <dbReference type="Proteomes" id="UP000887574"/>
    </source>
</evidence>
<evidence type="ECO:0000256" key="11">
    <source>
        <dbReference type="ARBA" id="ARBA00047268"/>
    </source>
</evidence>
<dbReference type="EC" id="3.1.4.12" evidence="12"/>
<feature type="disulfide bond" evidence="14">
    <location>
        <begin position="518"/>
        <end position="522"/>
    </location>
</feature>
<evidence type="ECO:0000256" key="10">
    <source>
        <dbReference type="ARBA" id="ARBA00023295"/>
    </source>
</evidence>
<dbReference type="CDD" id="cd00842">
    <property type="entry name" value="MPP_ASMase"/>
    <property type="match status" value="1"/>
</dbReference>
<feature type="disulfide bond" evidence="14">
    <location>
        <begin position="55"/>
        <end position="66"/>
    </location>
</feature>
<dbReference type="AlphaFoldDB" id="A0A915CRE5"/>
<evidence type="ECO:0000256" key="3">
    <source>
        <dbReference type="ARBA" id="ARBA00022525"/>
    </source>
</evidence>
<feature type="signal peptide" evidence="15">
    <location>
        <begin position="1"/>
        <end position="19"/>
    </location>
</feature>
<keyword evidence="5 15" id="KW-0732">Signal</keyword>
<dbReference type="PANTHER" id="PTHR10340">
    <property type="entry name" value="SPHINGOMYELIN PHOSPHODIESTERASE"/>
    <property type="match status" value="1"/>
</dbReference>
<comment type="function">
    <text evidence="12">Converts sphingomyelin to ceramide.</text>
</comment>
<evidence type="ECO:0000256" key="5">
    <source>
        <dbReference type="ARBA" id="ARBA00022729"/>
    </source>
</evidence>
<evidence type="ECO:0000259" key="16">
    <source>
        <dbReference type="PROSITE" id="PS50015"/>
    </source>
</evidence>
<evidence type="ECO:0000256" key="7">
    <source>
        <dbReference type="ARBA" id="ARBA00022833"/>
    </source>
</evidence>
<dbReference type="GO" id="GO:0046513">
    <property type="term" value="P:ceramide biosynthetic process"/>
    <property type="evidence" value="ECO:0007669"/>
    <property type="project" value="TreeGrafter"/>
</dbReference>
<feature type="binding site" evidence="13">
    <location>
        <position position="217"/>
    </location>
    <ligand>
        <name>Zn(2+)</name>
        <dbReference type="ChEBI" id="CHEBI:29105"/>
        <label>1</label>
    </ligand>
</feature>
<evidence type="ECO:0000256" key="2">
    <source>
        <dbReference type="ARBA" id="ARBA00008234"/>
    </source>
</evidence>
<keyword evidence="3" id="KW-0964">Secreted</keyword>
<dbReference type="PIRSF" id="PIRSF000948">
    <property type="entry name" value="Sphingomy_PDE"/>
    <property type="match status" value="1"/>
</dbReference>
<feature type="binding site" evidence="13">
    <location>
        <position position="141"/>
    </location>
    <ligand>
        <name>Zn(2+)</name>
        <dbReference type="ChEBI" id="CHEBI:29105"/>
        <label>1</label>
    </ligand>
</feature>
<dbReference type="SUPFAM" id="SSF47862">
    <property type="entry name" value="Saposin"/>
    <property type="match status" value="1"/>
</dbReference>
<feature type="binding site" evidence="13">
    <location>
        <position position="143"/>
    </location>
    <ligand>
        <name>Zn(2+)</name>
        <dbReference type="ChEBI" id="CHEBI:29105"/>
        <label>1</label>
    </ligand>
</feature>
<evidence type="ECO:0000256" key="1">
    <source>
        <dbReference type="ARBA" id="ARBA00004613"/>
    </source>
</evidence>
<feature type="disulfide bond" evidence="14">
    <location>
        <begin position="156"/>
        <end position="161"/>
    </location>
</feature>